<dbReference type="RefSeq" id="XP_067920688.1">
    <property type="nucleotide sequence ID" value="XM_068067340.1"/>
</dbReference>
<dbReference type="EMBL" id="MIGC01003728">
    <property type="protein sequence ID" value="PHJ18986.1"/>
    <property type="molecule type" value="Genomic_DNA"/>
</dbReference>
<comment type="caution">
    <text evidence="3">The sequence shown here is derived from an EMBL/GenBank/DDBJ whole genome shotgun (WGS) entry which is preliminary data.</text>
</comment>
<dbReference type="AlphaFoldDB" id="A0A2C6KRV0"/>
<evidence type="ECO:0008006" key="5">
    <source>
        <dbReference type="Google" id="ProtNLM"/>
    </source>
</evidence>
<protein>
    <recommendedName>
        <fullName evidence="5">Transmembrane protein</fullName>
    </recommendedName>
</protein>
<keyword evidence="4" id="KW-1185">Reference proteome</keyword>
<keyword evidence="2" id="KW-1133">Transmembrane helix</keyword>
<keyword evidence="2" id="KW-0472">Membrane</keyword>
<evidence type="ECO:0000256" key="2">
    <source>
        <dbReference type="SAM" id="Phobius"/>
    </source>
</evidence>
<feature type="compositionally biased region" description="Basic and acidic residues" evidence="1">
    <location>
        <begin position="136"/>
        <end position="160"/>
    </location>
</feature>
<sequence>MTRVSLSSCFVSFCECPFLSFLLFLYQLLSYVHHQYFSLLPANTVTPYLSHLCSTILKNLVAHACVSEGSDESSRARVAALIARGEVLLSTFWSDLHKQLKVWTGSRLRNLRRLLFADTPLLLHEASQILKNHQKERKEQRDEEETLKDQPTHQQQEERSLSSSSSRMALNACVFLSLPPLLVISHLLYRLPRCPSSSTSRRIDARQSTESYNRRPHEILHISPSQLAKELSLCIDSSLDEKRNNIDIIRVEEGGEEDERERKELLSSLKLTQDLAYVVEVLKGKKSETSLYSGDGISRGDQEAEMKSISRIRHLRKKGSWRKEKKRQEKRELELLQNVLSLLEHNTKEEESHMERGDQALYPSPPIQEKEEERERSSSSSSSSSDIFQGSTLSFSSPSPPPPHTYPPPPHSYEQHRVLFDSSAPSPSSPSLLPHS</sequence>
<dbReference type="OrthoDB" id="347278at2759"/>
<organism evidence="3 4">
    <name type="scientific">Cystoisospora suis</name>
    <dbReference type="NCBI Taxonomy" id="483139"/>
    <lineage>
        <taxon>Eukaryota</taxon>
        <taxon>Sar</taxon>
        <taxon>Alveolata</taxon>
        <taxon>Apicomplexa</taxon>
        <taxon>Conoidasida</taxon>
        <taxon>Coccidia</taxon>
        <taxon>Eucoccidiorida</taxon>
        <taxon>Eimeriorina</taxon>
        <taxon>Sarcocystidae</taxon>
        <taxon>Cystoisospora</taxon>
    </lineage>
</organism>
<proteinExistence type="predicted"/>
<feature type="region of interest" description="Disordered" evidence="1">
    <location>
        <begin position="132"/>
        <end position="163"/>
    </location>
</feature>
<evidence type="ECO:0000313" key="3">
    <source>
        <dbReference type="EMBL" id="PHJ18986.1"/>
    </source>
</evidence>
<gene>
    <name evidence="3" type="ORF">CSUI_007190</name>
</gene>
<evidence type="ECO:0000313" key="4">
    <source>
        <dbReference type="Proteomes" id="UP000221165"/>
    </source>
</evidence>
<keyword evidence="2" id="KW-0812">Transmembrane</keyword>
<dbReference type="Proteomes" id="UP000221165">
    <property type="component" value="Unassembled WGS sequence"/>
</dbReference>
<feature type="compositionally biased region" description="Basic and acidic residues" evidence="1">
    <location>
        <begin position="368"/>
        <end position="377"/>
    </location>
</feature>
<feature type="compositionally biased region" description="Basic and acidic residues" evidence="1">
    <location>
        <begin position="348"/>
        <end position="358"/>
    </location>
</feature>
<dbReference type="VEuPathDB" id="ToxoDB:CSUI_007190"/>
<reference evidence="3 4" key="1">
    <citation type="journal article" date="2017" name="Int. J. Parasitol.">
        <title>The genome of the protozoan parasite Cystoisospora suis and a reverse vaccinology approach to identify vaccine candidates.</title>
        <authorList>
            <person name="Palmieri N."/>
            <person name="Shrestha A."/>
            <person name="Ruttkowski B."/>
            <person name="Beck T."/>
            <person name="Vogl C."/>
            <person name="Tomley F."/>
            <person name="Blake D.P."/>
            <person name="Joachim A."/>
        </authorList>
    </citation>
    <scope>NUCLEOTIDE SEQUENCE [LARGE SCALE GENOMIC DNA]</scope>
    <source>
        <strain evidence="3 4">Wien I</strain>
    </source>
</reference>
<name>A0A2C6KRV0_9APIC</name>
<accession>A0A2C6KRV0</accession>
<feature type="region of interest" description="Disordered" evidence="1">
    <location>
        <begin position="348"/>
        <end position="436"/>
    </location>
</feature>
<evidence type="ECO:0000256" key="1">
    <source>
        <dbReference type="SAM" id="MobiDB-lite"/>
    </source>
</evidence>
<feature type="compositionally biased region" description="Low complexity" evidence="1">
    <location>
        <begin position="422"/>
        <end position="436"/>
    </location>
</feature>
<feature type="compositionally biased region" description="Basic and acidic residues" evidence="1">
    <location>
        <begin position="298"/>
        <end position="308"/>
    </location>
</feature>
<feature type="compositionally biased region" description="Pro residues" evidence="1">
    <location>
        <begin position="398"/>
        <end position="411"/>
    </location>
</feature>
<feature type="transmembrane region" description="Helical" evidence="2">
    <location>
        <begin position="6"/>
        <end position="29"/>
    </location>
</feature>
<feature type="compositionally biased region" description="Low complexity" evidence="1">
    <location>
        <begin position="378"/>
        <end position="397"/>
    </location>
</feature>
<dbReference type="GeneID" id="94430551"/>
<feature type="region of interest" description="Disordered" evidence="1">
    <location>
        <begin position="289"/>
        <end position="311"/>
    </location>
</feature>